<keyword evidence="4" id="KW-0479">Metal-binding</keyword>
<feature type="compositionally biased region" description="Low complexity" evidence="10">
    <location>
        <begin position="245"/>
        <end position="259"/>
    </location>
</feature>
<proteinExistence type="inferred from homology"/>
<dbReference type="PANTHER" id="PTHR45832">
    <property type="entry name" value="SERINE/THREONINE-PROTEIN KINASE SAMKA-RELATED-RELATED"/>
    <property type="match status" value="1"/>
</dbReference>
<dbReference type="GO" id="GO:0004674">
    <property type="term" value="F:protein serine/threonine kinase activity"/>
    <property type="evidence" value="ECO:0007669"/>
    <property type="project" value="UniProtKB-EC"/>
</dbReference>
<dbReference type="PROSITE" id="PS50108">
    <property type="entry name" value="CRIB"/>
    <property type="match status" value="2"/>
</dbReference>
<evidence type="ECO:0000256" key="3">
    <source>
        <dbReference type="ARBA" id="ARBA00022679"/>
    </source>
</evidence>
<feature type="region of interest" description="Disordered" evidence="10">
    <location>
        <begin position="825"/>
        <end position="857"/>
    </location>
</feature>
<evidence type="ECO:0000313" key="13">
    <source>
        <dbReference type="EMBL" id="KAI8578177.1"/>
    </source>
</evidence>
<keyword evidence="5" id="KW-0547">Nucleotide-binding</keyword>
<dbReference type="InterPro" id="IPR011009">
    <property type="entry name" value="Kinase-like_dom_sf"/>
</dbReference>
<dbReference type="SMART" id="SM00219">
    <property type="entry name" value="TyrKc"/>
    <property type="match status" value="1"/>
</dbReference>
<feature type="region of interest" description="Disordered" evidence="10">
    <location>
        <begin position="241"/>
        <end position="364"/>
    </location>
</feature>
<dbReference type="Pfam" id="PF00069">
    <property type="entry name" value="Pkinase"/>
    <property type="match status" value="1"/>
</dbReference>
<dbReference type="PROSITE" id="PS50011">
    <property type="entry name" value="PROTEIN_KINASE_DOM"/>
    <property type="match status" value="1"/>
</dbReference>
<dbReference type="GO" id="GO:0046872">
    <property type="term" value="F:metal ion binding"/>
    <property type="evidence" value="ECO:0007669"/>
    <property type="project" value="UniProtKB-KW"/>
</dbReference>
<dbReference type="SMART" id="SM00285">
    <property type="entry name" value="PBD"/>
    <property type="match status" value="2"/>
</dbReference>
<comment type="similarity">
    <text evidence="2">Belongs to the protein kinase superfamily. STE Ser/Thr protein kinase family. STE20 subfamily.</text>
</comment>
<evidence type="ECO:0000313" key="14">
    <source>
        <dbReference type="Proteomes" id="UP001206595"/>
    </source>
</evidence>
<sequence>MGNTVSSGPTSSSSTRLPYSQPIANGSSTFHSRDKDRDWRSQYSDSRPSISSLHPSAMGSPSIRSLRKKGSNETLGSGHRVYHHSNASNVSMASKASKASSWKKKYGERILDIGKPTEFEHGIHVEYNRQNGKFMGLPDVWQESLPSDDILNTTFINPHLVPSPASKVSTPPRTTSNQAANQIGTPFNVQHNVHVQVDQSRVGFTGLPPGWADILEASGVPKDVINSHPQTVAQIMQLRMPGSLQQQQQPQRPKQPTTTSAKEKENAAGDNRPKDVPKASANGVEESNKDENPSQKSISKMKSRTSSLPIGFAPPSRSRSSRLSKKQSINDLKSTDDVQEIGYMSVSPDSPLESPRGADQDTKPTLTIVSTDINTNTAIKEDDENPENTDTQVDNPLDAFKLADIVDSTDPHGIYTNMTHIAEGESGNMYAAKHSLTNRTVAVKIIPRTAEAKMSKIRNELTTMKMSRHPNVVEYITSYLTETELWVVMECMDVSLADIISISPDEVPHVSEAQIARITRDILRALCRIHRLNRIHRDIRSDNILFNTRGEVKLADFGHCAQLSVQQPKRNSVVGTPYWMAPEVIKGLDYDAKADIWSLGVLLIEMMEGNPPYVEYPPLRALFLIASNGLPPLKEGSKWSENFMDFYKQCTNPNPAERPEADVLLKHPFVTTGVGTTQDIVALIDETRRLELLQQEEEGDDEGEEGQTDEETEEEENETNDLTVTSKAGEETTDRQQMDAGSELQSRSTLESTTSTAIPTIAIGNDDSRSKESVIQNEEAAKGDESQPVSSTIQTIPVTSGKDDLPVDSTFMTEVLSMFDGIVSSTTPKSDSGLGVDDGKKSSNGTEYTDSDSDIEEGVIKQIQRRTILTSDLTISRV</sequence>
<organism evidence="13 14">
    <name type="scientific">Umbelopsis ramanniana AG</name>
    <dbReference type="NCBI Taxonomy" id="1314678"/>
    <lineage>
        <taxon>Eukaryota</taxon>
        <taxon>Fungi</taxon>
        <taxon>Fungi incertae sedis</taxon>
        <taxon>Mucoromycota</taxon>
        <taxon>Mucoromycotina</taxon>
        <taxon>Umbelopsidomycetes</taxon>
        <taxon>Umbelopsidales</taxon>
        <taxon>Umbelopsidaceae</taxon>
        <taxon>Umbelopsis</taxon>
    </lineage>
</organism>
<feature type="compositionally biased region" description="Basic and acidic residues" evidence="10">
    <location>
        <begin position="31"/>
        <end position="40"/>
    </location>
</feature>
<dbReference type="Gene3D" id="3.90.810.10">
    <property type="entry name" value="CRIB domain"/>
    <property type="match status" value="2"/>
</dbReference>
<dbReference type="Pfam" id="PF00786">
    <property type="entry name" value="PBD"/>
    <property type="match status" value="2"/>
</dbReference>
<feature type="region of interest" description="Disordered" evidence="10">
    <location>
        <begin position="693"/>
        <end position="803"/>
    </location>
</feature>
<dbReference type="EMBL" id="MU620932">
    <property type="protein sequence ID" value="KAI8578177.1"/>
    <property type="molecule type" value="Genomic_DNA"/>
</dbReference>
<comment type="caution">
    <text evidence="13">The sequence shown here is derived from an EMBL/GenBank/DDBJ whole genome shotgun (WGS) entry which is preliminary data.</text>
</comment>
<accession>A0AAD5HBM7</accession>
<dbReference type="Gene3D" id="3.30.200.20">
    <property type="entry name" value="Phosphorylase Kinase, domain 1"/>
    <property type="match status" value="1"/>
</dbReference>
<feature type="compositionally biased region" description="Low complexity" evidence="10">
    <location>
        <begin position="85"/>
        <end position="95"/>
    </location>
</feature>
<reference evidence="13" key="2">
    <citation type="journal article" date="2022" name="Proc. Natl. Acad. Sci. U.S.A.">
        <title>Diploid-dominant life cycles characterize the early evolution of Fungi.</title>
        <authorList>
            <person name="Amses K.R."/>
            <person name="Simmons D.R."/>
            <person name="Longcore J.E."/>
            <person name="Mondo S.J."/>
            <person name="Seto K."/>
            <person name="Jeronimo G.H."/>
            <person name="Bonds A.E."/>
            <person name="Quandt C.A."/>
            <person name="Davis W.J."/>
            <person name="Chang Y."/>
            <person name="Federici B.A."/>
            <person name="Kuo A."/>
            <person name="LaButti K."/>
            <person name="Pangilinan J."/>
            <person name="Andreopoulos W."/>
            <person name="Tritt A."/>
            <person name="Riley R."/>
            <person name="Hundley H."/>
            <person name="Johnson J."/>
            <person name="Lipzen A."/>
            <person name="Barry K."/>
            <person name="Lang B.F."/>
            <person name="Cuomo C.A."/>
            <person name="Buchler N.E."/>
            <person name="Grigoriev I.V."/>
            <person name="Spatafora J.W."/>
            <person name="Stajich J.E."/>
            <person name="James T.Y."/>
        </authorList>
    </citation>
    <scope>NUCLEOTIDE SEQUENCE</scope>
    <source>
        <strain evidence="13">AG</strain>
    </source>
</reference>
<evidence type="ECO:0000256" key="8">
    <source>
        <dbReference type="ARBA" id="ARBA00047899"/>
    </source>
</evidence>
<dbReference type="GeneID" id="75915582"/>
<evidence type="ECO:0000256" key="5">
    <source>
        <dbReference type="ARBA" id="ARBA00022741"/>
    </source>
</evidence>
<keyword evidence="14" id="KW-1185">Reference proteome</keyword>
<dbReference type="PANTHER" id="PTHR45832:SF22">
    <property type="entry name" value="SERINE_THREONINE-PROTEIN KINASE SAMKA-RELATED"/>
    <property type="match status" value="1"/>
</dbReference>
<feature type="region of interest" description="Disordered" evidence="10">
    <location>
        <begin position="1"/>
        <end position="95"/>
    </location>
</feature>
<dbReference type="GO" id="GO:0005524">
    <property type="term" value="F:ATP binding"/>
    <property type="evidence" value="ECO:0007669"/>
    <property type="project" value="UniProtKB-KW"/>
</dbReference>
<evidence type="ECO:0000256" key="1">
    <source>
        <dbReference type="ARBA" id="ARBA00001946"/>
    </source>
</evidence>
<evidence type="ECO:0000256" key="2">
    <source>
        <dbReference type="ARBA" id="ARBA00008874"/>
    </source>
</evidence>
<keyword evidence="3" id="KW-0808">Transferase</keyword>
<keyword evidence="7" id="KW-0460">Magnesium</keyword>
<name>A0AAD5HBM7_UMBRA</name>
<feature type="domain" description="Protein kinase" evidence="11">
    <location>
        <begin position="415"/>
        <end position="670"/>
    </location>
</feature>
<dbReference type="FunFam" id="1.10.510.10:FF:000768">
    <property type="entry name" value="Non-specific serine/threonine protein kinase"/>
    <property type="match status" value="1"/>
</dbReference>
<dbReference type="RefSeq" id="XP_051443181.1">
    <property type="nucleotide sequence ID" value="XM_051590238.1"/>
</dbReference>
<dbReference type="InterPro" id="IPR000719">
    <property type="entry name" value="Prot_kinase_dom"/>
</dbReference>
<evidence type="ECO:0000256" key="9">
    <source>
        <dbReference type="ARBA" id="ARBA00048679"/>
    </source>
</evidence>
<dbReference type="Proteomes" id="UP001206595">
    <property type="component" value="Unassembled WGS sequence"/>
</dbReference>
<comment type="catalytic activity">
    <reaction evidence="9">
        <text>L-seryl-[protein] + ATP = O-phospho-L-seryl-[protein] + ADP + H(+)</text>
        <dbReference type="Rhea" id="RHEA:17989"/>
        <dbReference type="Rhea" id="RHEA-COMP:9863"/>
        <dbReference type="Rhea" id="RHEA-COMP:11604"/>
        <dbReference type="ChEBI" id="CHEBI:15378"/>
        <dbReference type="ChEBI" id="CHEBI:29999"/>
        <dbReference type="ChEBI" id="CHEBI:30616"/>
        <dbReference type="ChEBI" id="CHEBI:83421"/>
        <dbReference type="ChEBI" id="CHEBI:456216"/>
        <dbReference type="EC" id="2.7.11.1"/>
    </reaction>
</comment>
<protein>
    <recommendedName>
        <fullName evidence="15">Non-specific serine/threonine protein kinase</fullName>
    </recommendedName>
</protein>
<feature type="compositionally biased region" description="Polar residues" evidence="10">
    <location>
        <begin position="787"/>
        <end position="798"/>
    </location>
</feature>
<keyword evidence="6" id="KW-0067">ATP-binding</keyword>
<dbReference type="SUPFAM" id="SSF56112">
    <property type="entry name" value="Protein kinase-like (PK-like)"/>
    <property type="match status" value="1"/>
</dbReference>
<dbReference type="Gene3D" id="1.10.510.10">
    <property type="entry name" value="Transferase(Phosphotransferase) domain 1"/>
    <property type="match status" value="1"/>
</dbReference>
<evidence type="ECO:0000256" key="6">
    <source>
        <dbReference type="ARBA" id="ARBA00022840"/>
    </source>
</evidence>
<comment type="catalytic activity">
    <reaction evidence="8">
        <text>L-threonyl-[protein] + ATP = O-phospho-L-threonyl-[protein] + ADP + H(+)</text>
        <dbReference type="Rhea" id="RHEA:46608"/>
        <dbReference type="Rhea" id="RHEA-COMP:11060"/>
        <dbReference type="Rhea" id="RHEA-COMP:11605"/>
        <dbReference type="ChEBI" id="CHEBI:15378"/>
        <dbReference type="ChEBI" id="CHEBI:30013"/>
        <dbReference type="ChEBI" id="CHEBI:30616"/>
        <dbReference type="ChEBI" id="CHEBI:61977"/>
        <dbReference type="ChEBI" id="CHEBI:456216"/>
        <dbReference type="EC" id="2.7.11.1"/>
    </reaction>
</comment>
<evidence type="ECO:0000259" key="11">
    <source>
        <dbReference type="PROSITE" id="PS50011"/>
    </source>
</evidence>
<gene>
    <name evidence="13" type="ORF">K450DRAFT_248488</name>
</gene>
<comment type="cofactor">
    <cofactor evidence="1">
        <name>Mg(2+)</name>
        <dbReference type="ChEBI" id="CHEBI:18420"/>
    </cofactor>
</comment>
<feature type="domain" description="CRIB" evidence="12">
    <location>
        <begin position="113"/>
        <end position="126"/>
    </location>
</feature>
<feature type="compositionally biased region" description="Polar residues" evidence="10">
    <location>
        <begin position="294"/>
        <end position="308"/>
    </location>
</feature>
<dbReference type="GO" id="GO:0004713">
    <property type="term" value="F:protein tyrosine kinase activity"/>
    <property type="evidence" value="ECO:0007669"/>
    <property type="project" value="InterPro"/>
</dbReference>
<dbReference type="InterPro" id="IPR000095">
    <property type="entry name" value="CRIB_dom"/>
</dbReference>
<evidence type="ECO:0000256" key="10">
    <source>
        <dbReference type="SAM" id="MobiDB-lite"/>
    </source>
</evidence>
<feature type="compositionally biased region" description="Acidic residues" evidence="10">
    <location>
        <begin position="694"/>
        <end position="719"/>
    </location>
</feature>
<evidence type="ECO:0000256" key="4">
    <source>
        <dbReference type="ARBA" id="ARBA00022723"/>
    </source>
</evidence>
<feature type="compositionally biased region" description="Low complexity" evidence="10">
    <location>
        <begin position="752"/>
        <end position="763"/>
    </location>
</feature>
<feature type="compositionally biased region" description="Basic and acidic residues" evidence="10">
    <location>
        <begin position="261"/>
        <end position="277"/>
    </location>
</feature>
<dbReference type="InterPro" id="IPR036936">
    <property type="entry name" value="CRIB_dom_sf"/>
</dbReference>
<reference evidence="13" key="1">
    <citation type="submission" date="2021-06" db="EMBL/GenBank/DDBJ databases">
        <authorList>
            <consortium name="DOE Joint Genome Institute"/>
            <person name="Mondo S.J."/>
            <person name="Amses K.R."/>
            <person name="Simmons D.R."/>
            <person name="Longcore J.E."/>
            <person name="Seto K."/>
            <person name="Alves G.H."/>
            <person name="Bonds A.E."/>
            <person name="Quandt C.A."/>
            <person name="Davis W.J."/>
            <person name="Chang Y."/>
            <person name="Letcher P.M."/>
            <person name="Powell M.J."/>
            <person name="Kuo A."/>
            <person name="Labutti K."/>
            <person name="Pangilinan J."/>
            <person name="Andreopoulos W."/>
            <person name="Tritt A."/>
            <person name="Riley R."/>
            <person name="Hundley H."/>
            <person name="Johnson J."/>
            <person name="Lipzen A."/>
            <person name="Barry K."/>
            <person name="Berbee M.L."/>
            <person name="Buchler N.E."/>
            <person name="Grigoriev I.V."/>
            <person name="Spatafora J.W."/>
            <person name="Stajich J.E."/>
            <person name="James T.Y."/>
        </authorList>
    </citation>
    <scope>NUCLEOTIDE SEQUENCE</scope>
    <source>
        <strain evidence="13">AG</strain>
    </source>
</reference>
<dbReference type="AlphaFoldDB" id="A0AAD5HBM7"/>
<feature type="compositionally biased region" description="Polar residues" evidence="10">
    <location>
        <begin position="41"/>
        <end position="54"/>
    </location>
</feature>
<feature type="compositionally biased region" description="Basic and acidic residues" evidence="10">
    <location>
        <begin position="728"/>
        <end position="737"/>
    </location>
</feature>
<evidence type="ECO:0000259" key="12">
    <source>
        <dbReference type="PROSITE" id="PS50108"/>
    </source>
</evidence>
<dbReference type="CDD" id="cd06614">
    <property type="entry name" value="STKc_PAK"/>
    <property type="match status" value="1"/>
</dbReference>
<feature type="compositionally biased region" description="Low complexity" evidence="10">
    <location>
        <begin position="1"/>
        <end position="15"/>
    </location>
</feature>
<evidence type="ECO:0008006" key="15">
    <source>
        <dbReference type="Google" id="ProtNLM"/>
    </source>
</evidence>
<feature type="compositionally biased region" description="Polar residues" evidence="10">
    <location>
        <begin position="16"/>
        <end position="30"/>
    </location>
</feature>
<dbReference type="InterPro" id="IPR020635">
    <property type="entry name" value="Tyr_kinase_cat_dom"/>
</dbReference>
<dbReference type="InterPro" id="IPR051931">
    <property type="entry name" value="PAK3-like"/>
</dbReference>
<evidence type="ECO:0000256" key="7">
    <source>
        <dbReference type="ARBA" id="ARBA00022842"/>
    </source>
</evidence>
<feature type="domain" description="CRIB" evidence="12">
    <location>
        <begin position="183"/>
        <end position="196"/>
    </location>
</feature>